<name>A0AA52EHZ5_9PROT</name>
<feature type="transmembrane region" description="Helical" evidence="1">
    <location>
        <begin position="20"/>
        <end position="42"/>
    </location>
</feature>
<feature type="domain" description="TadE-like" evidence="2">
    <location>
        <begin position="14"/>
        <end position="52"/>
    </location>
</feature>
<dbReference type="InterPro" id="IPR012495">
    <property type="entry name" value="TadE-like_dom"/>
</dbReference>
<organism evidence="3 4">
    <name type="scientific">Temperatibacter marinus</name>
    <dbReference type="NCBI Taxonomy" id="1456591"/>
    <lineage>
        <taxon>Bacteria</taxon>
        <taxon>Pseudomonadati</taxon>
        <taxon>Pseudomonadota</taxon>
        <taxon>Alphaproteobacteria</taxon>
        <taxon>Kordiimonadales</taxon>
        <taxon>Temperatibacteraceae</taxon>
        <taxon>Temperatibacter</taxon>
    </lineage>
</organism>
<protein>
    <submittedName>
        <fullName evidence="3">Pilus assembly protein</fullName>
    </submittedName>
</protein>
<evidence type="ECO:0000313" key="3">
    <source>
        <dbReference type="EMBL" id="WND02654.1"/>
    </source>
</evidence>
<dbReference type="Pfam" id="PF07811">
    <property type="entry name" value="TadE"/>
    <property type="match status" value="1"/>
</dbReference>
<keyword evidence="1" id="KW-1133">Transmembrane helix</keyword>
<proteinExistence type="predicted"/>
<dbReference type="AlphaFoldDB" id="A0AA52EHZ5"/>
<dbReference type="KEGG" id="tmk:QGN29_13965"/>
<gene>
    <name evidence="3" type="ORF">QGN29_13965</name>
</gene>
<evidence type="ECO:0000256" key="1">
    <source>
        <dbReference type="SAM" id="Phobius"/>
    </source>
</evidence>
<keyword evidence="4" id="KW-1185">Reference proteome</keyword>
<keyword evidence="1" id="KW-0472">Membrane</keyword>
<accession>A0AA52EHZ5</accession>
<dbReference type="Proteomes" id="UP001268683">
    <property type="component" value="Chromosome"/>
</dbReference>
<dbReference type="RefSeq" id="WP_310798490.1">
    <property type="nucleotide sequence ID" value="NZ_CP123872.1"/>
</dbReference>
<dbReference type="EMBL" id="CP123872">
    <property type="protein sequence ID" value="WND02654.1"/>
    <property type="molecule type" value="Genomic_DNA"/>
</dbReference>
<evidence type="ECO:0000313" key="4">
    <source>
        <dbReference type="Proteomes" id="UP001268683"/>
    </source>
</evidence>
<keyword evidence="1" id="KW-0812">Transmembrane</keyword>
<sequence>MFHLFRHYRKNREGGMTVELAIILPTFLMMVVGIMETGMLFFTSSSLENAVLHTSRFGILGNDGDDGTTREDQILSIIEEQTFGRVNMGDLKLDTLVYNNFSDINTEEPYDDANDDGEYTDGESYSDVNGNGQWDADMGIQGLGGAGDIVLYKITYTYKSLTGFMDPIFENIDMTATVAVRNEPF</sequence>
<evidence type="ECO:0000259" key="2">
    <source>
        <dbReference type="Pfam" id="PF07811"/>
    </source>
</evidence>
<reference evidence="3" key="1">
    <citation type="submission" date="2023-04" db="EMBL/GenBank/DDBJ databases">
        <title>Complete genome sequence of Temperatibacter marinus.</title>
        <authorList>
            <person name="Rong J.-C."/>
            <person name="Yi M.-L."/>
            <person name="Zhao Q."/>
        </authorList>
    </citation>
    <scope>NUCLEOTIDE SEQUENCE</scope>
    <source>
        <strain evidence="3">NBRC 110045</strain>
    </source>
</reference>